<dbReference type="Proteomes" id="UP000799770">
    <property type="component" value="Unassembled WGS sequence"/>
</dbReference>
<keyword evidence="4" id="KW-1185">Reference proteome</keyword>
<feature type="chain" id="PRO_5025361713" evidence="2">
    <location>
        <begin position="19"/>
        <end position="116"/>
    </location>
</feature>
<feature type="region of interest" description="Disordered" evidence="1">
    <location>
        <begin position="21"/>
        <end position="44"/>
    </location>
</feature>
<evidence type="ECO:0000256" key="2">
    <source>
        <dbReference type="SAM" id="SignalP"/>
    </source>
</evidence>
<protein>
    <submittedName>
        <fullName evidence="3">Uncharacterized protein</fullName>
    </submittedName>
</protein>
<evidence type="ECO:0000256" key="1">
    <source>
        <dbReference type="SAM" id="MobiDB-lite"/>
    </source>
</evidence>
<keyword evidence="2" id="KW-0732">Signal</keyword>
<organism evidence="3 4">
    <name type="scientific">Lophiotrema nucula</name>
    <dbReference type="NCBI Taxonomy" id="690887"/>
    <lineage>
        <taxon>Eukaryota</taxon>
        <taxon>Fungi</taxon>
        <taxon>Dikarya</taxon>
        <taxon>Ascomycota</taxon>
        <taxon>Pezizomycotina</taxon>
        <taxon>Dothideomycetes</taxon>
        <taxon>Pleosporomycetidae</taxon>
        <taxon>Pleosporales</taxon>
        <taxon>Lophiotremataceae</taxon>
        <taxon>Lophiotrema</taxon>
    </lineage>
</organism>
<proteinExistence type="predicted"/>
<accession>A0A6A5ZGY3</accession>
<evidence type="ECO:0000313" key="4">
    <source>
        <dbReference type="Proteomes" id="UP000799770"/>
    </source>
</evidence>
<feature type="signal peptide" evidence="2">
    <location>
        <begin position="1"/>
        <end position="18"/>
    </location>
</feature>
<sequence>MKFTTLATFLFLTSFTLAMPSGGKDAPRPADAIEAGDLTDSPTTSSFVSTPTFFATEACFPTATFVFTTTSLWYSQSCTFIENTKTVTTATYESSCTTYMTSAIPTCDNNGVDGRC</sequence>
<reference evidence="3" key="1">
    <citation type="journal article" date="2020" name="Stud. Mycol.">
        <title>101 Dothideomycetes genomes: a test case for predicting lifestyles and emergence of pathogens.</title>
        <authorList>
            <person name="Haridas S."/>
            <person name="Albert R."/>
            <person name="Binder M."/>
            <person name="Bloem J."/>
            <person name="Labutti K."/>
            <person name="Salamov A."/>
            <person name="Andreopoulos B."/>
            <person name="Baker S."/>
            <person name="Barry K."/>
            <person name="Bills G."/>
            <person name="Bluhm B."/>
            <person name="Cannon C."/>
            <person name="Castanera R."/>
            <person name="Culley D."/>
            <person name="Daum C."/>
            <person name="Ezra D."/>
            <person name="Gonzalez J."/>
            <person name="Henrissat B."/>
            <person name="Kuo A."/>
            <person name="Liang C."/>
            <person name="Lipzen A."/>
            <person name="Lutzoni F."/>
            <person name="Magnuson J."/>
            <person name="Mondo S."/>
            <person name="Nolan M."/>
            <person name="Ohm R."/>
            <person name="Pangilinan J."/>
            <person name="Park H.-J."/>
            <person name="Ramirez L."/>
            <person name="Alfaro M."/>
            <person name="Sun H."/>
            <person name="Tritt A."/>
            <person name="Yoshinaga Y."/>
            <person name="Zwiers L.-H."/>
            <person name="Turgeon B."/>
            <person name="Goodwin S."/>
            <person name="Spatafora J."/>
            <person name="Crous P."/>
            <person name="Grigoriev I."/>
        </authorList>
    </citation>
    <scope>NUCLEOTIDE SEQUENCE</scope>
    <source>
        <strain evidence="3">CBS 627.86</strain>
    </source>
</reference>
<dbReference type="AlphaFoldDB" id="A0A6A5ZGY3"/>
<evidence type="ECO:0000313" key="3">
    <source>
        <dbReference type="EMBL" id="KAF2118790.1"/>
    </source>
</evidence>
<name>A0A6A5ZGY3_9PLEO</name>
<gene>
    <name evidence="3" type="ORF">BDV96DRAFT_596620</name>
</gene>
<dbReference type="EMBL" id="ML977316">
    <property type="protein sequence ID" value="KAF2118790.1"/>
    <property type="molecule type" value="Genomic_DNA"/>
</dbReference>